<evidence type="ECO:0000313" key="1">
    <source>
        <dbReference type="EMBL" id="VAW66178.1"/>
    </source>
</evidence>
<protein>
    <recommendedName>
        <fullName evidence="2">HEPN AbiU2-like domain-containing protein</fullName>
    </recommendedName>
</protein>
<dbReference type="AlphaFoldDB" id="A0A3B0XCZ0"/>
<dbReference type="EMBL" id="UOFI01000074">
    <property type="protein sequence ID" value="VAW66178.1"/>
    <property type="molecule type" value="Genomic_DNA"/>
</dbReference>
<accession>A0A3B0XCZ0</accession>
<proteinExistence type="predicted"/>
<gene>
    <name evidence="1" type="ORF">MNBD_GAMMA09-3438</name>
</gene>
<name>A0A3B0XCZ0_9ZZZZ</name>
<evidence type="ECO:0008006" key="2">
    <source>
        <dbReference type="Google" id="ProtNLM"/>
    </source>
</evidence>
<reference evidence="1" key="1">
    <citation type="submission" date="2018-06" db="EMBL/GenBank/DDBJ databases">
        <authorList>
            <person name="Zhirakovskaya E."/>
        </authorList>
    </citation>
    <scope>NUCLEOTIDE SEQUENCE</scope>
</reference>
<sequence length="174" mass="20452">MSDQIIKLSTQASKILNILRNIAAHKSLFKYKDDFNKSYWEVIFNNFLEIALIDWFKLFILTSDASHWSNTVKDKENFRYELLKYLSLSQQAWDEYAASLQRYRDSMPVLSGQKDNAELYPDLSSVVIACYAYYAELLKELNALKNYDYPVDIREYYRSCLHEATAFTNAAYNV</sequence>
<organism evidence="1">
    <name type="scientific">hydrothermal vent metagenome</name>
    <dbReference type="NCBI Taxonomy" id="652676"/>
    <lineage>
        <taxon>unclassified sequences</taxon>
        <taxon>metagenomes</taxon>
        <taxon>ecological metagenomes</taxon>
    </lineage>
</organism>